<dbReference type="InterPro" id="IPR018461">
    <property type="entry name" value="Na/H_Antiport_NhaC-like_C"/>
</dbReference>
<feature type="transmembrane region" description="Helical" evidence="6">
    <location>
        <begin position="38"/>
        <end position="66"/>
    </location>
</feature>
<dbReference type="Proteomes" id="UP000251211">
    <property type="component" value="Unassembled WGS sequence"/>
</dbReference>
<feature type="transmembrane region" description="Helical" evidence="6">
    <location>
        <begin position="312"/>
        <end position="334"/>
    </location>
</feature>
<evidence type="ECO:0000256" key="1">
    <source>
        <dbReference type="ARBA" id="ARBA00004651"/>
    </source>
</evidence>
<sequence length="457" mass="47427">MCTKQRILNTVAIGSLVLSLVLGTVVDGATLWGLLPIGIYGALAIFGMDVMVATVVSVASAMLILLPAPTGAADILGESIGDQVTMIGLIIMLGAGLAEVMRVTGVAGQIVRSVMRVAGDKSQLAFILGTMVSCLILVAALGTLAGALAVAAPLLLPMAAKKGFTRSATASMIFIGGCAGLAIAPFAGSNVAIMSAAEVGYLQYLLVGGGPLAVLSLVMGLVVVPWMQRRTCHDDDFYNEHDLGLDEEDAPHQRRATAVFLVGLLTSIVYAAVTSAGITFPLLALPVIAILTGLAGGLTAEETGKAIYRGAGALIHIFLLFWLLAVMFVTIDLIDPFSIVVASYGDSFQNLGPFPFAIAIALFGWVGVPGAAAAEVVLLNQIFGDMAATIGVSVSSWIIVLLWASKADTYGPFPNANMMGAMGLSRSFSLKNMLITGWALLIPASVMYTIIMFIETR</sequence>
<proteinExistence type="predicted"/>
<dbReference type="EMBL" id="UAUI01000001">
    <property type="protein sequence ID" value="SPZ35380.1"/>
    <property type="molecule type" value="Genomic_DNA"/>
</dbReference>
<feature type="transmembrane region" description="Helical" evidence="6">
    <location>
        <begin position="354"/>
        <end position="379"/>
    </location>
</feature>
<evidence type="ECO:0000256" key="6">
    <source>
        <dbReference type="SAM" id="Phobius"/>
    </source>
</evidence>
<evidence type="ECO:0000256" key="2">
    <source>
        <dbReference type="ARBA" id="ARBA00022475"/>
    </source>
</evidence>
<feature type="transmembrane region" description="Helical" evidence="6">
    <location>
        <begin position="279"/>
        <end position="300"/>
    </location>
</feature>
<feature type="transmembrane region" description="Helical" evidence="6">
    <location>
        <begin position="87"/>
        <end position="111"/>
    </location>
</feature>
<feature type="transmembrane region" description="Helical" evidence="6">
    <location>
        <begin position="123"/>
        <end position="156"/>
    </location>
</feature>
<feature type="transmembrane region" description="Helical" evidence="6">
    <location>
        <begin position="433"/>
        <end position="454"/>
    </location>
</feature>
<reference evidence="8 9" key="1">
    <citation type="submission" date="2018-06" db="EMBL/GenBank/DDBJ databases">
        <authorList>
            <consortium name="Pathogen Informatics"/>
            <person name="Doyle S."/>
        </authorList>
    </citation>
    <scope>NUCLEOTIDE SEQUENCE [LARGE SCALE GENOMIC DNA]</scope>
    <source>
        <strain evidence="8 9">NCTC13229</strain>
    </source>
</reference>
<protein>
    <submittedName>
        <fullName evidence="8">Sodium/proton antiporter</fullName>
    </submittedName>
</protein>
<feature type="transmembrane region" description="Helical" evidence="6">
    <location>
        <begin position="256"/>
        <end position="273"/>
    </location>
</feature>
<organism evidence="8 9">
    <name type="scientific">Rhodococcus wratislaviensis</name>
    <name type="common">Tsukamurella wratislaviensis</name>
    <dbReference type="NCBI Taxonomy" id="44752"/>
    <lineage>
        <taxon>Bacteria</taxon>
        <taxon>Bacillati</taxon>
        <taxon>Actinomycetota</taxon>
        <taxon>Actinomycetes</taxon>
        <taxon>Mycobacteriales</taxon>
        <taxon>Nocardiaceae</taxon>
        <taxon>Rhodococcus</taxon>
    </lineage>
</organism>
<keyword evidence="3 6" id="KW-0812">Transmembrane</keyword>
<name>A0AB38F6K0_RHOWR</name>
<evidence type="ECO:0000256" key="4">
    <source>
        <dbReference type="ARBA" id="ARBA00022989"/>
    </source>
</evidence>
<gene>
    <name evidence="8" type="ORF">NCTC13229_00740</name>
</gene>
<keyword evidence="5 6" id="KW-0472">Membrane</keyword>
<feature type="transmembrane region" description="Helical" evidence="6">
    <location>
        <begin position="201"/>
        <end position="224"/>
    </location>
</feature>
<comment type="subcellular location">
    <subcellularLocation>
        <location evidence="1">Cell membrane</location>
        <topology evidence="1">Multi-pass membrane protein</topology>
    </subcellularLocation>
</comment>
<feature type="domain" description="Na+/H+ antiporter NhaC-like C-terminal" evidence="7">
    <location>
        <begin position="38"/>
        <end position="200"/>
    </location>
</feature>
<feature type="transmembrane region" description="Helical" evidence="6">
    <location>
        <begin position="7"/>
        <end position="26"/>
    </location>
</feature>
<evidence type="ECO:0000259" key="7">
    <source>
        <dbReference type="Pfam" id="PF03553"/>
    </source>
</evidence>
<evidence type="ECO:0000313" key="8">
    <source>
        <dbReference type="EMBL" id="SPZ35380.1"/>
    </source>
</evidence>
<evidence type="ECO:0000313" key="9">
    <source>
        <dbReference type="Proteomes" id="UP000251211"/>
    </source>
</evidence>
<dbReference type="GO" id="GO:0005886">
    <property type="term" value="C:plasma membrane"/>
    <property type="evidence" value="ECO:0007669"/>
    <property type="project" value="UniProtKB-SubCell"/>
</dbReference>
<evidence type="ECO:0000256" key="5">
    <source>
        <dbReference type="ARBA" id="ARBA00023136"/>
    </source>
</evidence>
<evidence type="ECO:0000256" key="3">
    <source>
        <dbReference type="ARBA" id="ARBA00022692"/>
    </source>
</evidence>
<comment type="caution">
    <text evidence="8">The sequence shown here is derived from an EMBL/GenBank/DDBJ whole genome shotgun (WGS) entry which is preliminary data.</text>
</comment>
<keyword evidence="2" id="KW-1003">Cell membrane</keyword>
<accession>A0AB38F6K0</accession>
<keyword evidence="4 6" id="KW-1133">Transmembrane helix</keyword>
<dbReference type="AlphaFoldDB" id="A0AB38F6K0"/>
<feature type="transmembrane region" description="Helical" evidence="6">
    <location>
        <begin position="386"/>
        <end position="404"/>
    </location>
</feature>
<dbReference type="Pfam" id="PF03553">
    <property type="entry name" value="Na_H_antiporter"/>
    <property type="match status" value="1"/>
</dbReference>
<feature type="transmembrane region" description="Helical" evidence="6">
    <location>
        <begin position="168"/>
        <end position="189"/>
    </location>
</feature>